<evidence type="ECO:0000256" key="1">
    <source>
        <dbReference type="ARBA" id="ARBA00023157"/>
    </source>
</evidence>
<proteinExistence type="predicted"/>
<feature type="non-terminal residue" evidence="4">
    <location>
        <position position="171"/>
    </location>
</feature>
<dbReference type="Proteomes" id="UP001166052">
    <property type="component" value="Unassembled WGS sequence"/>
</dbReference>
<comment type="caution">
    <text evidence="4">The sequence shown here is derived from an EMBL/GenBank/DDBJ whole genome shotgun (WGS) entry which is preliminary data.</text>
</comment>
<feature type="signal peptide" evidence="2">
    <location>
        <begin position="1"/>
        <end position="18"/>
    </location>
</feature>
<gene>
    <name evidence="4" type="primary">Lec_2</name>
    <name evidence="4" type="ORF">GTO92_0009238</name>
</gene>
<feature type="non-terminal residue" evidence="4">
    <location>
        <position position="1"/>
    </location>
</feature>
<dbReference type="InterPro" id="IPR016187">
    <property type="entry name" value="CTDL_fold"/>
</dbReference>
<dbReference type="InterPro" id="IPR001304">
    <property type="entry name" value="C-type_lectin-like"/>
</dbReference>
<feature type="chain" id="PRO_5046031279" evidence="2">
    <location>
        <begin position="19"/>
        <end position="171"/>
    </location>
</feature>
<accession>A0ABS2Z2J0</accession>
<evidence type="ECO:0000313" key="4">
    <source>
        <dbReference type="EMBL" id="MBN3292402.1"/>
    </source>
</evidence>
<dbReference type="InterPro" id="IPR050111">
    <property type="entry name" value="C-type_lectin/snaclec_domain"/>
</dbReference>
<dbReference type="Pfam" id="PF00059">
    <property type="entry name" value="Lectin_C"/>
    <property type="match status" value="1"/>
</dbReference>
<dbReference type="PROSITE" id="PS00615">
    <property type="entry name" value="C_TYPE_LECTIN_1"/>
    <property type="match status" value="1"/>
</dbReference>
<dbReference type="CDD" id="cd00037">
    <property type="entry name" value="CLECT"/>
    <property type="match status" value="1"/>
</dbReference>
<dbReference type="PANTHER" id="PTHR22803">
    <property type="entry name" value="MANNOSE, PHOSPHOLIPASE, LECTIN RECEPTOR RELATED"/>
    <property type="match status" value="1"/>
</dbReference>
<keyword evidence="5" id="KW-1185">Reference proteome</keyword>
<organism evidence="4 5">
    <name type="scientific">Polypterus senegalus</name>
    <name type="common">Senegal bichir</name>
    <dbReference type="NCBI Taxonomy" id="55291"/>
    <lineage>
        <taxon>Eukaryota</taxon>
        <taxon>Metazoa</taxon>
        <taxon>Chordata</taxon>
        <taxon>Craniata</taxon>
        <taxon>Vertebrata</taxon>
        <taxon>Euteleostomi</taxon>
        <taxon>Actinopterygii</taxon>
        <taxon>Polypteriformes</taxon>
        <taxon>Polypteridae</taxon>
        <taxon>Polypterus</taxon>
    </lineage>
</organism>
<sequence>MAATLGLLLATFIISTVTDVSYSLDSCEPGWTSYFSDCYQYFPMPKTWIDAELYCVSLGGNLASVHSSGDNHFITSLIRRSDSHNPISWLGGSNSVRTSSWLWTDGSEWDFKNWNPGEPNNGRGIEHCLHTNYDGPGGWNDVNCEYQYPFVCVRNEWLMLKMKKERSHERH</sequence>
<name>A0ABS2Z2J0_POLSE</name>
<reference evidence="4" key="1">
    <citation type="journal article" date="2021" name="Cell">
        <title>Tracing the genetic footprints of vertebrate landing in non-teleost ray-finned fishes.</title>
        <authorList>
            <person name="Bi X."/>
            <person name="Wang K."/>
            <person name="Yang L."/>
            <person name="Pan H."/>
            <person name="Jiang H."/>
            <person name="Wei Q."/>
            <person name="Fang M."/>
            <person name="Yu H."/>
            <person name="Zhu C."/>
            <person name="Cai Y."/>
            <person name="He Y."/>
            <person name="Gan X."/>
            <person name="Zeng H."/>
            <person name="Yu D."/>
            <person name="Zhu Y."/>
            <person name="Jiang H."/>
            <person name="Qiu Q."/>
            <person name="Yang H."/>
            <person name="Zhang Y.E."/>
            <person name="Wang W."/>
            <person name="Zhu M."/>
            <person name="He S."/>
            <person name="Zhang G."/>
        </authorList>
    </citation>
    <scope>NUCLEOTIDE SEQUENCE</scope>
    <source>
        <strain evidence="4">Bchr_001</strain>
    </source>
</reference>
<dbReference type="InterPro" id="IPR016186">
    <property type="entry name" value="C-type_lectin-like/link_sf"/>
</dbReference>
<keyword evidence="1" id="KW-1015">Disulfide bond</keyword>
<dbReference type="Gene3D" id="3.10.100.10">
    <property type="entry name" value="Mannose-Binding Protein A, subunit A"/>
    <property type="match status" value="1"/>
</dbReference>
<dbReference type="SMART" id="SM00034">
    <property type="entry name" value="CLECT"/>
    <property type="match status" value="1"/>
</dbReference>
<feature type="domain" description="C-type lectin" evidence="3">
    <location>
        <begin position="34"/>
        <end position="153"/>
    </location>
</feature>
<keyword evidence="2" id="KW-0732">Signal</keyword>
<protein>
    <submittedName>
        <fullName evidence="4">LECA protein</fullName>
    </submittedName>
</protein>
<dbReference type="PRINTS" id="PR01504">
    <property type="entry name" value="PNCREATITSAP"/>
</dbReference>
<dbReference type="SUPFAM" id="SSF56436">
    <property type="entry name" value="C-type lectin-like"/>
    <property type="match status" value="1"/>
</dbReference>
<dbReference type="InterPro" id="IPR018378">
    <property type="entry name" value="C-type_lectin_CS"/>
</dbReference>
<dbReference type="EMBL" id="JAAWVN010016144">
    <property type="protein sequence ID" value="MBN3292402.1"/>
    <property type="molecule type" value="Genomic_DNA"/>
</dbReference>
<evidence type="ECO:0000256" key="2">
    <source>
        <dbReference type="SAM" id="SignalP"/>
    </source>
</evidence>
<evidence type="ECO:0000259" key="3">
    <source>
        <dbReference type="PROSITE" id="PS50041"/>
    </source>
</evidence>
<dbReference type="PROSITE" id="PS50041">
    <property type="entry name" value="C_TYPE_LECTIN_2"/>
    <property type="match status" value="1"/>
</dbReference>
<evidence type="ECO:0000313" key="5">
    <source>
        <dbReference type="Proteomes" id="UP001166052"/>
    </source>
</evidence>